<dbReference type="EMBL" id="MFQK01000051">
    <property type="protein sequence ID" value="OGH80370.1"/>
    <property type="molecule type" value="Genomic_DNA"/>
</dbReference>
<evidence type="ECO:0000313" key="2">
    <source>
        <dbReference type="Proteomes" id="UP000178726"/>
    </source>
</evidence>
<name>A0A1F6N9G9_9BACT</name>
<protein>
    <submittedName>
        <fullName evidence="1">Uncharacterized protein</fullName>
    </submittedName>
</protein>
<gene>
    <name evidence="1" type="ORF">A3I29_00415</name>
</gene>
<evidence type="ECO:0000313" key="1">
    <source>
        <dbReference type="EMBL" id="OGH80370.1"/>
    </source>
</evidence>
<reference evidence="1 2" key="1">
    <citation type="journal article" date="2016" name="Nat. Commun.">
        <title>Thousands of microbial genomes shed light on interconnected biogeochemical processes in an aquifer system.</title>
        <authorList>
            <person name="Anantharaman K."/>
            <person name="Brown C.T."/>
            <person name="Hug L.A."/>
            <person name="Sharon I."/>
            <person name="Castelle C.J."/>
            <person name="Probst A.J."/>
            <person name="Thomas B.C."/>
            <person name="Singh A."/>
            <person name="Wilkins M.J."/>
            <person name="Karaoz U."/>
            <person name="Brodie E.L."/>
            <person name="Williams K.H."/>
            <person name="Hubbard S.S."/>
            <person name="Banfield J.F."/>
        </authorList>
    </citation>
    <scope>NUCLEOTIDE SEQUENCE [LARGE SCALE GENOMIC DNA]</scope>
</reference>
<comment type="caution">
    <text evidence="1">The sequence shown here is derived from an EMBL/GenBank/DDBJ whole genome shotgun (WGS) entry which is preliminary data.</text>
</comment>
<dbReference type="Proteomes" id="UP000178726">
    <property type="component" value="Unassembled WGS sequence"/>
</dbReference>
<proteinExistence type="predicted"/>
<organism evidence="1 2">
    <name type="scientific">Candidatus Magasanikbacteria bacterium RIFCSPLOWO2_02_FULL_44_11</name>
    <dbReference type="NCBI Taxonomy" id="1798689"/>
    <lineage>
        <taxon>Bacteria</taxon>
        <taxon>Candidatus Magasanikiibacteriota</taxon>
    </lineage>
</organism>
<accession>A0A1F6N9G9</accession>
<dbReference type="AlphaFoldDB" id="A0A1F6N9G9"/>
<sequence length="125" mass="14264">MKKDPEFDSTDSNKKNSLKKLLYRYHEFIARETYVSRALWRASWWHAPMGFLYGQGNGSQGFPGVLSQSAYPALHCIEQMPPSQTLKPKPFLRGNRLHSTPQSPQFQVLSLTLVRQSTSPPSEII</sequence>